<protein>
    <recommendedName>
        <fullName evidence="9">ATP synthase subunit b</fullName>
    </recommendedName>
</protein>
<dbReference type="PANTHER" id="PTHR12733">
    <property type="entry name" value="MITOCHONDRIAL ATP SYNTHASE B CHAIN"/>
    <property type="match status" value="1"/>
</dbReference>
<feature type="region of interest" description="Disordered" evidence="10">
    <location>
        <begin position="37"/>
        <end position="58"/>
    </location>
</feature>
<feature type="compositionally biased region" description="Low complexity" evidence="10">
    <location>
        <begin position="37"/>
        <end position="57"/>
    </location>
</feature>
<keyword evidence="5 9" id="KW-0999">Mitochondrion inner membrane</keyword>
<dbReference type="InterPro" id="IPR013837">
    <property type="entry name" value="ATP_synth_F0_suB"/>
</dbReference>
<organism evidence="11">
    <name type="scientific">Enchytraeus albidus</name>
    <dbReference type="NCBI Taxonomy" id="6390"/>
    <lineage>
        <taxon>Eukaryota</taxon>
        <taxon>Metazoa</taxon>
        <taxon>Spiralia</taxon>
        <taxon>Lophotrochozoa</taxon>
        <taxon>Annelida</taxon>
        <taxon>Clitellata</taxon>
        <taxon>Oligochaeta</taxon>
        <taxon>Enchytraeida</taxon>
        <taxon>Enchytraeidae</taxon>
        <taxon>Enchytraeus</taxon>
    </lineage>
</organism>
<evidence type="ECO:0000256" key="1">
    <source>
        <dbReference type="ARBA" id="ARBA00007479"/>
    </source>
</evidence>
<evidence type="ECO:0000256" key="4">
    <source>
        <dbReference type="ARBA" id="ARBA00022781"/>
    </source>
</evidence>
<dbReference type="SUPFAM" id="SSF161060">
    <property type="entry name" value="ATP synthase B chain-like"/>
    <property type="match status" value="1"/>
</dbReference>
<comment type="similarity">
    <text evidence="1 9">Belongs to the eukaryotic ATPase B chain family.</text>
</comment>
<evidence type="ECO:0000256" key="7">
    <source>
        <dbReference type="ARBA" id="ARBA00023128"/>
    </source>
</evidence>
<dbReference type="GO" id="GO:0005743">
    <property type="term" value="C:mitochondrial inner membrane"/>
    <property type="evidence" value="ECO:0007669"/>
    <property type="project" value="UniProtKB-SubCell"/>
</dbReference>
<sequence length="297" mass="33650">MLSRLAAARAGGLYVAFAKEAQPRLMLAVCSTRNASEAASSPPATTPSPKSSLPSSEGGDIQQCIANWDAANKVYFGPERDNVNFPIRRREPYCPPVRLGFIPESFFQAFYNKTGVTGPYVLGAGFLTYVMSKEIWIVEHGFTHFAAFWILFIFAANKWGAGMQKYLTKRTDDFSDRYWNFPKQQAKDDFQKAIEEEEKSIWREAGQKYLFEAKRENVDLQLESAYRQRLSEAYVSVKKRLDYQVDVLSAQRRMQQQHMVQWIVDGVKAGISPQQEKDSLAKCLQDLRALSVKAASA</sequence>
<keyword evidence="4 9" id="KW-0375">Hydrogen ion transport</keyword>
<dbReference type="AlphaFoldDB" id="A0A286Q4V6"/>
<comment type="subunit">
    <text evidence="9">F-type ATPases have 2 components, CF(1) - the catalytic core - and CF(0) - the membrane proton channel. CF(1) and CF(0) have multiple subunits.</text>
</comment>
<evidence type="ECO:0000256" key="5">
    <source>
        <dbReference type="ARBA" id="ARBA00022792"/>
    </source>
</evidence>
<evidence type="ECO:0000256" key="6">
    <source>
        <dbReference type="ARBA" id="ARBA00023065"/>
    </source>
</evidence>
<comment type="function">
    <text evidence="9">Subunit b, of the mitochondrial membrane ATP synthase complex (F(1)F(0) ATP synthase or Complex V) that produces ATP from ADP in the presence of a proton gradient across the membrane which is generated by electron transport complexes of the respiratory chain. ATP synthase complex consist of a soluble F(1) head domain - the catalytic core - and a membrane F(1) domain - the membrane proton channel. These two domains are linked by a central stalk rotating inside the F(1) region and a stationary peripheral stalk. During catalysis, ATP synthesis in the catalytic domain of F(1) is coupled via a rotary mechanism of the central stalk subunits to proton translocation. In vivo, can only synthesize ATP although its ATP hydrolase activity can be activated artificially in vitro. Part of the complex F(0) domain. Part of the complex F(0) domain and the peripheric stalk, which acts as a stator to hold the catalytic alpha(3)beta(3) subcomplex and subunit a/ATP6 static relative to the rotary elements.</text>
</comment>
<dbReference type="PANTHER" id="PTHR12733:SF3">
    <property type="entry name" value="ATP SYNTHASE F(0) COMPLEX SUBUNIT B1, MITOCHONDRIAL"/>
    <property type="match status" value="1"/>
</dbReference>
<keyword evidence="6 9" id="KW-0406">Ion transport</keyword>
<evidence type="ECO:0000313" key="11">
    <source>
        <dbReference type="EMBL" id="AOR07057.1"/>
    </source>
</evidence>
<keyword evidence="2 9" id="KW-0813">Transport</keyword>
<dbReference type="GO" id="GO:0045259">
    <property type="term" value="C:proton-transporting ATP synthase complex"/>
    <property type="evidence" value="ECO:0007669"/>
    <property type="project" value="UniProtKB-KW"/>
</dbReference>
<evidence type="ECO:0000256" key="8">
    <source>
        <dbReference type="ARBA" id="ARBA00023136"/>
    </source>
</evidence>
<evidence type="ECO:0000256" key="2">
    <source>
        <dbReference type="ARBA" id="ARBA00022448"/>
    </source>
</evidence>
<evidence type="ECO:0000256" key="3">
    <source>
        <dbReference type="ARBA" id="ARBA00022547"/>
    </source>
</evidence>
<proteinExistence type="evidence at transcript level"/>
<keyword evidence="7 9" id="KW-0496">Mitochondrion</keyword>
<dbReference type="GO" id="GO:0046933">
    <property type="term" value="F:proton-transporting ATP synthase activity, rotational mechanism"/>
    <property type="evidence" value="ECO:0007669"/>
    <property type="project" value="TreeGrafter"/>
</dbReference>
<name>A0A286Q4V6_9ANNE</name>
<evidence type="ECO:0000256" key="10">
    <source>
        <dbReference type="SAM" id="MobiDB-lite"/>
    </source>
</evidence>
<comment type="subcellular location">
    <subcellularLocation>
        <location evidence="9">Mitochondrion</location>
    </subcellularLocation>
    <subcellularLocation>
        <location evidence="9">Mitochondrion inner membrane</location>
    </subcellularLocation>
</comment>
<reference evidence="11" key="1">
    <citation type="journal article" date="2017" name="Proc. R. Soc. B">
        <title>Punctuated invasion of water, ice, snow and terrestrial ecozones by segmented worms (Oligochaeta: Enchytraeidae: Mesenchytraeus).</title>
        <authorList>
            <person name="Lang S.A."/>
            <person name="Saglam N."/>
            <person name="Kawash J."/>
            <person name="Shain D.H."/>
        </authorList>
    </citation>
    <scope>NUCLEOTIDE SEQUENCE</scope>
</reference>
<accession>A0A286Q4V6</accession>
<evidence type="ECO:0000256" key="9">
    <source>
        <dbReference type="RuleBase" id="RU368017"/>
    </source>
</evidence>
<dbReference type="InterPro" id="IPR008688">
    <property type="entry name" value="ATP_synth_Bsub_B/MI25"/>
</dbReference>
<dbReference type="EMBL" id="KU728759">
    <property type="protein sequence ID" value="AOR07057.1"/>
    <property type="molecule type" value="mRNA"/>
</dbReference>
<dbReference type="Gene3D" id="1.20.5.2210">
    <property type="match status" value="1"/>
</dbReference>
<keyword evidence="3 9" id="KW-0138">CF(0)</keyword>
<dbReference type="Pfam" id="PF05405">
    <property type="entry name" value="Mt_ATP-synt_B"/>
    <property type="match status" value="1"/>
</dbReference>
<keyword evidence="8 9" id="KW-0472">Membrane</keyword>